<comment type="caution">
    <text evidence="2">The sequence shown here is derived from an EMBL/GenBank/DDBJ whole genome shotgun (WGS) entry which is preliminary data.</text>
</comment>
<reference evidence="2 3" key="1">
    <citation type="journal article" date="2018" name="IMA Fungus">
        <title>IMA Genome-F 10: Nine draft genome sequences of Claviceps purpurea s.lat., including C. arundinis, C. humidiphila, and C. cf. spartinae, pseudomolecules for the pitch canker pathogen Fusarium circinatum, draft genome of Davidsoniella eucalypti, Grosmannia galeiformis, Quambalaria eucalypti, and Teratosphaeria destructans.</title>
        <authorList>
            <person name="Wingfield B.D."/>
            <person name="Liu M."/>
            <person name="Nguyen H.D."/>
            <person name="Lane F.A."/>
            <person name="Morgan S.W."/>
            <person name="De Vos L."/>
            <person name="Wilken P.M."/>
            <person name="Duong T.A."/>
            <person name="Aylward J."/>
            <person name="Coetzee M.P."/>
            <person name="Dadej K."/>
            <person name="De Beer Z.W."/>
            <person name="Findlay W."/>
            <person name="Havenga M."/>
            <person name="Kolarik M."/>
            <person name="Menzies J.G."/>
            <person name="Naidoo K."/>
            <person name="Pochopski O."/>
            <person name="Shoukouhi P."/>
            <person name="Santana Q.C."/>
            <person name="Seifert K.A."/>
            <person name="Soal N."/>
            <person name="Steenkamp E.T."/>
            <person name="Tatham C.T."/>
            <person name="van der Nest M.A."/>
            <person name="Wingfield M.J."/>
        </authorList>
    </citation>
    <scope>NUCLEOTIDE SEQUENCE [LARGE SCALE GENOMIC DNA]</scope>
    <source>
        <strain evidence="2">CMW44962</strain>
    </source>
</reference>
<keyword evidence="1" id="KW-0732">Signal</keyword>
<keyword evidence="3" id="KW-1185">Reference proteome</keyword>
<evidence type="ECO:0000313" key="2">
    <source>
        <dbReference type="EMBL" id="KAH9842285.1"/>
    </source>
</evidence>
<dbReference type="EMBL" id="RIBY02000424">
    <property type="protein sequence ID" value="KAH9842285.1"/>
    <property type="molecule type" value="Genomic_DNA"/>
</dbReference>
<protein>
    <recommendedName>
        <fullName evidence="4">ShKT domain-containing protein</fullName>
    </recommendedName>
</protein>
<name>A0A9W7W5L4_9PEZI</name>
<feature type="signal peptide" evidence="1">
    <location>
        <begin position="1"/>
        <end position="17"/>
    </location>
</feature>
<feature type="chain" id="PRO_5040879578" description="ShKT domain-containing protein" evidence="1">
    <location>
        <begin position="18"/>
        <end position="151"/>
    </location>
</feature>
<dbReference type="AlphaFoldDB" id="A0A9W7W5L4"/>
<reference evidence="2 3" key="2">
    <citation type="journal article" date="2021" name="Curr. Genet.">
        <title>Genetic response to nitrogen starvation in the aggressive Eucalyptus foliar pathogen Teratosphaeria destructans.</title>
        <authorList>
            <person name="Havenga M."/>
            <person name="Wingfield B.D."/>
            <person name="Wingfield M.J."/>
            <person name="Dreyer L.L."/>
            <person name="Roets F."/>
            <person name="Aylward J."/>
        </authorList>
    </citation>
    <scope>NUCLEOTIDE SEQUENCE [LARGE SCALE GENOMIC DNA]</scope>
    <source>
        <strain evidence="2">CMW44962</strain>
    </source>
</reference>
<accession>A0A9W7W5L4</accession>
<organism evidence="2 3">
    <name type="scientific">Teratosphaeria destructans</name>
    <dbReference type="NCBI Taxonomy" id="418781"/>
    <lineage>
        <taxon>Eukaryota</taxon>
        <taxon>Fungi</taxon>
        <taxon>Dikarya</taxon>
        <taxon>Ascomycota</taxon>
        <taxon>Pezizomycotina</taxon>
        <taxon>Dothideomycetes</taxon>
        <taxon>Dothideomycetidae</taxon>
        <taxon>Mycosphaerellales</taxon>
        <taxon>Teratosphaeriaceae</taxon>
        <taxon>Teratosphaeria</taxon>
    </lineage>
</organism>
<proteinExistence type="predicted"/>
<dbReference type="OrthoDB" id="10374446at2759"/>
<evidence type="ECO:0000256" key="1">
    <source>
        <dbReference type="SAM" id="SignalP"/>
    </source>
</evidence>
<sequence>MKLFILSFALLTTTALANPMPVAEPMPIPIGDSKISQVVRHKRTPVSVSRLVNKTATDPKANTTVIEDKKPANNTKLDDPNDPTIQYITNRVQCFKSWWDGIGDCPPWLMDSCRVFCPQKCDGKAFHDCRMSTLNIGDGVGANCYCGDNPP</sequence>
<gene>
    <name evidence="2" type="ORF">Tdes44962_MAKER07605</name>
</gene>
<evidence type="ECO:0008006" key="4">
    <source>
        <dbReference type="Google" id="ProtNLM"/>
    </source>
</evidence>
<evidence type="ECO:0000313" key="3">
    <source>
        <dbReference type="Proteomes" id="UP001138500"/>
    </source>
</evidence>
<dbReference type="Proteomes" id="UP001138500">
    <property type="component" value="Unassembled WGS sequence"/>
</dbReference>